<dbReference type="AlphaFoldDB" id="A0A9X8EGM5"/>
<accession>A0A9X8EGM5</accession>
<dbReference type="Pfam" id="PF01557">
    <property type="entry name" value="FAA_hydrolase"/>
    <property type="match status" value="1"/>
</dbReference>
<dbReference type="GO" id="GO:0046872">
    <property type="term" value="F:metal ion binding"/>
    <property type="evidence" value="ECO:0007669"/>
    <property type="project" value="UniProtKB-KW"/>
</dbReference>
<keyword evidence="5" id="KW-0378">Hydrolase</keyword>
<evidence type="ECO:0000256" key="3">
    <source>
        <dbReference type="ARBA" id="ARBA00022723"/>
    </source>
</evidence>
<evidence type="ECO:0000259" key="4">
    <source>
        <dbReference type="Pfam" id="PF01557"/>
    </source>
</evidence>
<dbReference type="EMBL" id="RJUR01000014">
    <property type="protein sequence ID" value="ROQ49001.1"/>
    <property type="molecule type" value="Genomic_DNA"/>
</dbReference>
<dbReference type="GO" id="GO:0044281">
    <property type="term" value="P:small molecule metabolic process"/>
    <property type="evidence" value="ECO:0007669"/>
    <property type="project" value="UniProtKB-ARBA"/>
</dbReference>
<comment type="similarity">
    <text evidence="2">Belongs to the hydratase/decarboxylase family.</text>
</comment>
<dbReference type="Proteomes" id="UP000269115">
    <property type="component" value="Unassembled WGS sequence"/>
</dbReference>
<comment type="caution">
    <text evidence="5">The sequence shown here is derived from an EMBL/GenBank/DDBJ whole genome shotgun (WGS) entry which is preliminary data.</text>
</comment>
<name>A0A9X8EGM5_PSEPU</name>
<feature type="domain" description="Fumarylacetoacetase-like C-terminal" evidence="4">
    <location>
        <begin position="224"/>
        <end position="380"/>
    </location>
</feature>
<evidence type="ECO:0000313" key="6">
    <source>
        <dbReference type="Proteomes" id="UP000269115"/>
    </source>
</evidence>
<dbReference type="Gene3D" id="3.90.850.10">
    <property type="entry name" value="Fumarylacetoacetase-like, C-terminal domain"/>
    <property type="match status" value="1"/>
</dbReference>
<organism evidence="5 6">
    <name type="scientific">Pseudomonas putida</name>
    <name type="common">Arthrobacter siderocapsulatus</name>
    <dbReference type="NCBI Taxonomy" id="303"/>
    <lineage>
        <taxon>Bacteria</taxon>
        <taxon>Pseudomonadati</taxon>
        <taxon>Pseudomonadota</taxon>
        <taxon>Gammaproteobacteria</taxon>
        <taxon>Pseudomonadales</taxon>
        <taxon>Pseudomonadaceae</taxon>
        <taxon>Pseudomonas</taxon>
    </lineage>
</organism>
<dbReference type="PANTHER" id="PTHR42796">
    <property type="entry name" value="FUMARYLACETOACETATE HYDROLASE DOMAIN-CONTAINING PROTEIN 2A-RELATED"/>
    <property type="match status" value="1"/>
</dbReference>
<dbReference type="InterPro" id="IPR036663">
    <property type="entry name" value="Fumarylacetoacetase_C_sf"/>
</dbReference>
<dbReference type="PANTHER" id="PTHR42796:SF7">
    <property type="entry name" value="2-DEHYDRO-3-DEOXY-D-ARABINONATE DEHYDRATASE"/>
    <property type="match status" value="1"/>
</dbReference>
<protein>
    <submittedName>
        <fullName evidence="5">Fumarylacetoacetate (FAA) hydrolase family protein</fullName>
    </submittedName>
</protein>
<dbReference type="GO" id="GO:0016787">
    <property type="term" value="F:hydrolase activity"/>
    <property type="evidence" value="ECO:0007669"/>
    <property type="project" value="UniProtKB-KW"/>
</dbReference>
<comment type="similarity">
    <text evidence="1">Belongs to the FAH family.</text>
</comment>
<dbReference type="InterPro" id="IPR011234">
    <property type="entry name" value="Fumarylacetoacetase-like_C"/>
</dbReference>
<gene>
    <name evidence="5" type="ORF">EDF85_3305</name>
</gene>
<dbReference type="InterPro" id="IPR051121">
    <property type="entry name" value="FAH"/>
</dbReference>
<reference evidence="5 6" key="1">
    <citation type="submission" date="2018-11" db="EMBL/GenBank/DDBJ databases">
        <title>Genomic analyses of the natural microbiome of Caenorhabditis elegans.</title>
        <authorList>
            <person name="Samuel B."/>
        </authorList>
    </citation>
    <scope>NUCLEOTIDE SEQUENCE [LARGE SCALE GENOMIC DNA]</scope>
    <source>
        <strain evidence="5 6">BIGb0473</strain>
    </source>
</reference>
<sequence>MTDHHNKSAHMTNQNQAHAPLALSNDLAVFATGSWVGRVWLPEQGPAVVLVRAGAVHDISAHVATVSALLEQPDPAAYLRALPLGEALIELPALLANSDPQQRDARLPWLLAPIDLQAVKAAGVTFAASLLERVVEEQAKGDPAKADAIRDTLVSRIGADLSRIVPGSAQAEELRVLLVEQGMWSQYLEVGIGPDAEVFTKAQPLSAVGHGADIGLHPKSSWNNPEPEVVLAVSSNGTIHGAMLGNDVNLRDFEGRSALLLSKAKDNNASTALGPLLRLFDETFSLEDVRAAEVDLRVEGRDGFVLQGRSSMRQISRDPVDLVQQTLNENHQYPDGLVLFLGTLFAPKQDRDQPGSGFTHKLGDVVTISNPLLGSLCNRVTTSDQAPQWAFGLRALIESLSRRGLLEVAVTARQP</sequence>
<evidence type="ECO:0000256" key="1">
    <source>
        <dbReference type="ARBA" id="ARBA00010211"/>
    </source>
</evidence>
<dbReference type="SUPFAM" id="SSF56529">
    <property type="entry name" value="FAH"/>
    <property type="match status" value="1"/>
</dbReference>
<evidence type="ECO:0000313" key="5">
    <source>
        <dbReference type="EMBL" id="ROQ49001.1"/>
    </source>
</evidence>
<proteinExistence type="inferred from homology"/>
<evidence type="ECO:0000256" key="2">
    <source>
        <dbReference type="ARBA" id="ARBA00010715"/>
    </source>
</evidence>
<keyword evidence="3" id="KW-0479">Metal-binding</keyword>